<evidence type="ECO:0000313" key="3">
    <source>
        <dbReference type="Proteomes" id="UP000077927"/>
    </source>
</evidence>
<organism evidence="2 3">
    <name type="scientific">Ralstonia insidiosa</name>
    <dbReference type="NCBI Taxonomy" id="190721"/>
    <lineage>
        <taxon>Bacteria</taxon>
        <taxon>Pseudomonadati</taxon>
        <taxon>Pseudomonadota</taxon>
        <taxon>Betaproteobacteria</taxon>
        <taxon>Burkholderiales</taxon>
        <taxon>Burkholderiaceae</taxon>
        <taxon>Ralstonia</taxon>
    </lineage>
</organism>
<keyword evidence="1" id="KW-0472">Membrane</keyword>
<keyword evidence="2" id="KW-0560">Oxidoreductase</keyword>
<reference evidence="2 3" key="1">
    <citation type="submission" date="2015-09" db="EMBL/GenBank/DDBJ databases">
        <authorList>
            <person name="Xu Y."/>
            <person name="Nagy A."/>
            <person name="Liu N.T."/>
            <person name="Nou X."/>
        </authorList>
    </citation>
    <scope>NUCLEOTIDE SEQUENCE [LARGE SCALE GENOMIC DNA]</scope>
    <source>
        <strain evidence="2 3">FC1138</strain>
    </source>
</reference>
<proteinExistence type="predicted"/>
<name>A0AAC9FS88_9RALS</name>
<dbReference type="SUPFAM" id="SSF52833">
    <property type="entry name" value="Thioredoxin-like"/>
    <property type="match status" value="1"/>
</dbReference>
<dbReference type="Gene3D" id="3.40.30.10">
    <property type="entry name" value="Glutaredoxin"/>
    <property type="match status" value="1"/>
</dbReference>
<dbReference type="Proteomes" id="UP000077927">
    <property type="component" value="Chromosome 1"/>
</dbReference>
<accession>A0AAC9FS88</accession>
<feature type="transmembrane region" description="Helical" evidence="1">
    <location>
        <begin position="34"/>
        <end position="57"/>
    </location>
</feature>
<dbReference type="EMBL" id="CP012605">
    <property type="protein sequence ID" value="ANH73595.1"/>
    <property type="molecule type" value="Genomic_DNA"/>
</dbReference>
<sequence>MNQESAPGTPGTRAAPAALSTDARIDARTRRGRLMMLFLLLVCASPVIASYLAYYVFTPAGGKAAYGALVEPQRPIPTGLMVQDEHGAEVPLASLKGKWLMVSVDNSACDDNCARKLFTMRQLRIGQGPDRDRIIPVWLVTDRGAIDPRLMKAYNDDYAAARFLRAPELPKDWLTDGKTPATDHIFLIDPLGNLMMVFPKDPDPKKVRGDLTRLLKYSRIG</sequence>
<dbReference type="KEGG" id="rin:ACS15_0333"/>
<protein>
    <submittedName>
        <fullName evidence="2">Glutathione peroxidase</fullName>
    </submittedName>
</protein>
<evidence type="ECO:0000313" key="2">
    <source>
        <dbReference type="EMBL" id="ANH73595.1"/>
    </source>
</evidence>
<dbReference type="AlphaFoldDB" id="A0AAC9FS88"/>
<dbReference type="GO" id="GO:0004601">
    <property type="term" value="F:peroxidase activity"/>
    <property type="evidence" value="ECO:0007669"/>
    <property type="project" value="UniProtKB-KW"/>
</dbReference>
<evidence type="ECO:0000256" key="1">
    <source>
        <dbReference type="SAM" id="Phobius"/>
    </source>
</evidence>
<dbReference type="InterPro" id="IPR036249">
    <property type="entry name" value="Thioredoxin-like_sf"/>
</dbReference>
<keyword evidence="1" id="KW-1133">Transmembrane helix</keyword>
<keyword evidence="2" id="KW-0575">Peroxidase</keyword>
<keyword evidence="1" id="KW-0812">Transmembrane</keyword>
<gene>
    <name evidence="2" type="ORF">ACS15_0333</name>
</gene>